<feature type="domain" description="N-acetyltransferase" evidence="3">
    <location>
        <begin position="7"/>
        <end position="160"/>
    </location>
</feature>
<dbReference type="InterPro" id="IPR050832">
    <property type="entry name" value="Bact_Acetyltransf"/>
</dbReference>
<keyword evidence="1 4" id="KW-0808">Transferase</keyword>
<dbReference type="PANTHER" id="PTHR43877">
    <property type="entry name" value="AMINOALKYLPHOSPHONATE N-ACETYLTRANSFERASE-RELATED-RELATED"/>
    <property type="match status" value="1"/>
</dbReference>
<keyword evidence="2" id="KW-0012">Acyltransferase</keyword>
<dbReference type="PROSITE" id="PS51186">
    <property type="entry name" value="GNAT"/>
    <property type="match status" value="1"/>
</dbReference>
<dbReference type="PANTHER" id="PTHR43877:SF2">
    <property type="entry name" value="AMINOALKYLPHOSPHONATE N-ACETYLTRANSFERASE-RELATED"/>
    <property type="match status" value="1"/>
</dbReference>
<evidence type="ECO:0000256" key="2">
    <source>
        <dbReference type="ARBA" id="ARBA00023315"/>
    </source>
</evidence>
<evidence type="ECO:0000259" key="3">
    <source>
        <dbReference type="PROSITE" id="PS51186"/>
    </source>
</evidence>
<gene>
    <name evidence="4" type="ORF">TAE01_04220</name>
</gene>
<evidence type="ECO:0000313" key="4">
    <source>
        <dbReference type="EMBL" id="GEO28612.1"/>
    </source>
</evidence>
<dbReference type="EMBL" id="BJYX01000001">
    <property type="protein sequence ID" value="GEO28612.1"/>
    <property type="molecule type" value="Genomic_DNA"/>
</dbReference>
<protein>
    <submittedName>
        <fullName evidence="4">N-acetyltransferase</fullName>
    </submittedName>
</protein>
<proteinExistence type="predicted"/>
<dbReference type="InterPro" id="IPR000182">
    <property type="entry name" value="GNAT_dom"/>
</dbReference>
<dbReference type="AlphaFoldDB" id="A0A512CWL9"/>
<name>A0A512CWL9_9MICO</name>
<evidence type="ECO:0000256" key="1">
    <source>
        <dbReference type="ARBA" id="ARBA00022679"/>
    </source>
</evidence>
<dbReference type="Proteomes" id="UP000321534">
    <property type="component" value="Unassembled WGS sequence"/>
</dbReference>
<evidence type="ECO:0000313" key="5">
    <source>
        <dbReference type="Proteomes" id="UP000321534"/>
    </source>
</evidence>
<dbReference type="Pfam" id="PF00583">
    <property type="entry name" value="Acetyltransf_1"/>
    <property type="match status" value="1"/>
</dbReference>
<sequence length="162" mass="17672">MSTVSSTELRVIGADDWEDFRAVRLEALADAPDAFGATLAEASAQPPEVWRERAAGPGPVVLAFADHGPVAMGGLFVPDASDDAFVWGMWVRPTFRGDGVAARILERLLEHADRVGRPVVLHVSQGNDSARRLYERHGFVTTGEVQPLREGSPVLIDTMRRR</sequence>
<organism evidence="4 5">
    <name type="scientific">Terrabacter aerolatus</name>
    <dbReference type="NCBI Taxonomy" id="422442"/>
    <lineage>
        <taxon>Bacteria</taxon>
        <taxon>Bacillati</taxon>
        <taxon>Actinomycetota</taxon>
        <taxon>Actinomycetes</taxon>
        <taxon>Micrococcales</taxon>
        <taxon>Intrasporangiaceae</taxon>
        <taxon>Terrabacter</taxon>
    </lineage>
</organism>
<dbReference type="GO" id="GO:0016747">
    <property type="term" value="F:acyltransferase activity, transferring groups other than amino-acyl groups"/>
    <property type="evidence" value="ECO:0007669"/>
    <property type="project" value="InterPro"/>
</dbReference>
<accession>A0A512CWL9</accession>
<dbReference type="InterPro" id="IPR016181">
    <property type="entry name" value="Acyl_CoA_acyltransferase"/>
</dbReference>
<dbReference type="CDD" id="cd04301">
    <property type="entry name" value="NAT_SF"/>
    <property type="match status" value="1"/>
</dbReference>
<dbReference type="SUPFAM" id="SSF55729">
    <property type="entry name" value="Acyl-CoA N-acyltransferases (Nat)"/>
    <property type="match status" value="1"/>
</dbReference>
<reference evidence="4 5" key="1">
    <citation type="submission" date="2019-07" db="EMBL/GenBank/DDBJ databases">
        <title>Whole genome shotgun sequence of Terrabacter aerolatus NBRC 106305.</title>
        <authorList>
            <person name="Hosoyama A."/>
            <person name="Uohara A."/>
            <person name="Ohji S."/>
            <person name="Ichikawa N."/>
        </authorList>
    </citation>
    <scope>NUCLEOTIDE SEQUENCE [LARGE SCALE GENOMIC DNA]</scope>
    <source>
        <strain evidence="4 5">NBRC 106305</strain>
    </source>
</reference>
<keyword evidence="5" id="KW-1185">Reference proteome</keyword>
<comment type="caution">
    <text evidence="4">The sequence shown here is derived from an EMBL/GenBank/DDBJ whole genome shotgun (WGS) entry which is preliminary data.</text>
</comment>
<dbReference type="Gene3D" id="3.40.630.30">
    <property type="match status" value="1"/>
</dbReference>